<dbReference type="Proteomes" id="UP000636579">
    <property type="component" value="Unassembled WGS sequence"/>
</dbReference>
<accession>A0ABR9J6G2</accession>
<sequence>MTVPFALTAGAATADGLPEWTPLVFGLVSLLVVTLVIVLARRKMNESQRWRNGTDSNGPDTNGPDSSGPAEPGDDSRRNDGA</sequence>
<evidence type="ECO:0000256" key="2">
    <source>
        <dbReference type="SAM" id="Phobius"/>
    </source>
</evidence>
<protein>
    <recommendedName>
        <fullName evidence="5">LPXTG cell wall anchor domain-containing protein</fullName>
    </recommendedName>
</protein>
<feature type="transmembrane region" description="Helical" evidence="2">
    <location>
        <begin position="20"/>
        <end position="40"/>
    </location>
</feature>
<gene>
    <name evidence="3" type="ORF">H4W26_001333</name>
</gene>
<reference evidence="3 4" key="1">
    <citation type="submission" date="2020-10" db="EMBL/GenBank/DDBJ databases">
        <title>Sequencing the genomes of 1000 actinobacteria strains.</title>
        <authorList>
            <person name="Klenk H.-P."/>
        </authorList>
    </citation>
    <scope>NUCLEOTIDE SEQUENCE [LARGE SCALE GENOMIC DNA]</scope>
    <source>
        <strain evidence="3 4">DSM 15474</strain>
    </source>
</reference>
<evidence type="ECO:0008006" key="5">
    <source>
        <dbReference type="Google" id="ProtNLM"/>
    </source>
</evidence>
<name>A0ABR9J6G2_9MICC</name>
<dbReference type="EMBL" id="JADBEE010000001">
    <property type="protein sequence ID" value="MBE1514578.1"/>
    <property type="molecule type" value="Genomic_DNA"/>
</dbReference>
<evidence type="ECO:0000256" key="1">
    <source>
        <dbReference type="SAM" id="MobiDB-lite"/>
    </source>
</evidence>
<keyword evidence="4" id="KW-1185">Reference proteome</keyword>
<dbReference type="RefSeq" id="WP_192591312.1">
    <property type="nucleotide sequence ID" value="NZ_JADBEE010000001.1"/>
</dbReference>
<keyword evidence="2" id="KW-0472">Membrane</keyword>
<proteinExistence type="predicted"/>
<evidence type="ECO:0000313" key="4">
    <source>
        <dbReference type="Proteomes" id="UP000636579"/>
    </source>
</evidence>
<organism evidence="3 4">
    <name type="scientific">Nesterenkonia halotolerans</name>
    <dbReference type="NCBI Taxonomy" id="225325"/>
    <lineage>
        <taxon>Bacteria</taxon>
        <taxon>Bacillati</taxon>
        <taxon>Actinomycetota</taxon>
        <taxon>Actinomycetes</taxon>
        <taxon>Micrococcales</taxon>
        <taxon>Micrococcaceae</taxon>
        <taxon>Nesterenkonia</taxon>
    </lineage>
</organism>
<evidence type="ECO:0000313" key="3">
    <source>
        <dbReference type="EMBL" id="MBE1514578.1"/>
    </source>
</evidence>
<keyword evidence="2" id="KW-0812">Transmembrane</keyword>
<feature type="region of interest" description="Disordered" evidence="1">
    <location>
        <begin position="46"/>
        <end position="82"/>
    </location>
</feature>
<comment type="caution">
    <text evidence="3">The sequence shown here is derived from an EMBL/GenBank/DDBJ whole genome shotgun (WGS) entry which is preliminary data.</text>
</comment>
<keyword evidence="2" id="KW-1133">Transmembrane helix</keyword>
<feature type="compositionally biased region" description="Polar residues" evidence="1">
    <location>
        <begin position="50"/>
        <end position="65"/>
    </location>
</feature>